<dbReference type="PANTHER" id="PTHR30282:SF0">
    <property type="entry name" value="P-AMINOBENZOYL-GLUTAMATE TRANSPORT PROTEIN"/>
    <property type="match status" value="1"/>
</dbReference>
<feature type="transmembrane region" description="Helical" evidence="1">
    <location>
        <begin position="76"/>
        <end position="95"/>
    </location>
</feature>
<reference evidence="2 3" key="1">
    <citation type="submission" date="2018-09" db="EMBL/GenBank/DDBJ databases">
        <title>Alcanivorax profundi sp. nov., isolated from 1000 m-depth seawater of the Mariana Trench.</title>
        <authorList>
            <person name="Liu J."/>
        </authorList>
    </citation>
    <scope>NUCLEOTIDE SEQUENCE [LARGE SCALE GENOMIC DNA]</scope>
    <source>
        <strain evidence="2 3">MTEO17</strain>
    </source>
</reference>
<dbReference type="EMBL" id="QYYA01000001">
    <property type="protein sequence ID" value="RJG19585.1"/>
    <property type="molecule type" value="Genomic_DNA"/>
</dbReference>
<dbReference type="RefSeq" id="WP_119917374.1">
    <property type="nucleotide sequence ID" value="NZ_CAXGPP010000062.1"/>
</dbReference>
<feature type="transmembrane region" description="Helical" evidence="1">
    <location>
        <begin position="429"/>
        <end position="448"/>
    </location>
</feature>
<feature type="transmembrane region" description="Helical" evidence="1">
    <location>
        <begin position="155"/>
        <end position="175"/>
    </location>
</feature>
<feature type="transmembrane region" description="Helical" evidence="1">
    <location>
        <begin position="21"/>
        <end position="43"/>
    </location>
</feature>
<evidence type="ECO:0000256" key="1">
    <source>
        <dbReference type="SAM" id="Phobius"/>
    </source>
</evidence>
<evidence type="ECO:0000313" key="3">
    <source>
        <dbReference type="Proteomes" id="UP000283734"/>
    </source>
</evidence>
<keyword evidence="3" id="KW-1185">Reference proteome</keyword>
<feature type="transmembrane region" description="Helical" evidence="1">
    <location>
        <begin position="372"/>
        <end position="392"/>
    </location>
</feature>
<feature type="transmembrane region" description="Helical" evidence="1">
    <location>
        <begin position="333"/>
        <end position="352"/>
    </location>
</feature>
<organism evidence="2 3">
    <name type="scientific">Alcanivorax profundi</name>
    <dbReference type="NCBI Taxonomy" id="2338368"/>
    <lineage>
        <taxon>Bacteria</taxon>
        <taxon>Pseudomonadati</taxon>
        <taxon>Pseudomonadota</taxon>
        <taxon>Gammaproteobacteria</taxon>
        <taxon>Oceanospirillales</taxon>
        <taxon>Alcanivoracaceae</taxon>
        <taxon>Alcanivorax</taxon>
    </lineage>
</organism>
<feature type="transmembrane region" description="Helical" evidence="1">
    <location>
        <begin position="254"/>
        <end position="271"/>
    </location>
</feature>
<dbReference type="OrthoDB" id="3314392at2"/>
<feature type="transmembrane region" description="Helical" evidence="1">
    <location>
        <begin position="134"/>
        <end position="150"/>
    </location>
</feature>
<proteinExistence type="predicted"/>
<keyword evidence="1" id="KW-0812">Transmembrane</keyword>
<dbReference type="AlphaFoldDB" id="A0A418Y254"/>
<keyword evidence="1" id="KW-1133">Transmembrane helix</keyword>
<dbReference type="PANTHER" id="PTHR30282">
    <property type="entry name" value="P-AMINOBENZOYL GLUTAMATE TRANSPORTER"/>
    <property type="match status" value="1"/>
</dbReference>
<feature type="transmembrane region" description="Helical" evidence="1">
    <location>
        <begin position="205"/>
        <end position="224"/>
    </location>
</feature>
<accession>A0A418Y254</accession>
<feature type="transmembrane region" description="Helical" evidence="1">
    <location>
        <begin position="399"/>
        <end position="417"/>
    </location>
</feature>
<dbReference type="Pfam" id="PF03806">
    <property type="entry name" value="ABG_transport"/>
    <property type="match status" value="1"/>
</dbReference>
<sequence length="491" mass="51617">MPRHTLLTRLETLGNRLPHPTLLFVWLCLLLLPLTTLLSALGLTTTHPITDDTVAVRSLIDGDGVRYLFTSLVSNFTGFAPLGVVLVAMLGLGIAEQSGLLSVSLAALVKGASGKLLVVTVAFAGVLSSMTVDAGYVVLIPLAGLVFQLAGRSPLAGIATAFAGVSGGFSANLLVGPVDATLAGLTSEAVALVDPSRTVDATGNYWFIIVSTFVVTALVSLVTLRLAEPRLRTTTTETAVEVETPVSHPTAMRWTLATLAVLLTLTALLVIPDNAPLRHPDTGSVLGSPFIHGLVVIVALLAGICGAVYGRLSGRFRHGGDIITAMETTMASMAGYLVLMFFAAQFVAWFNYSQLGVLLAVEGAAWLGSLSIPKVALLLLFVLLAALINLMIGSASAKWSILAPIFVPMLMLLGIEPEATQAAYRVGDSSTNIITPLMPYFVLVLGFARRYQPDTGIGTLMALMLPYSLTLLVGWSVLLGIWIGFGWPLGP</sequence>
<name>A0A418Y254_9GAMM</name>
<evidence type="ECO:0000313" key="2">
    <source>
        <dbReference type="EMBL" id="RJG19585.1"/>
    </source>
</evidence>
<feature type="transmembrane region" description="Helical" evidence="1">
    <location>
        <begin position="460"/>
        <end position="485"/>
    </location>
</feature>
<dbReference type="Proteomes" id="UP000283734">
    <property type="component" value="Unassembled WGS sequence"/>
</dbReference>
<dbReference type="GO" id="GO:0015558">
    <property type="term" value="F:secondary active p-aminobenzoyl-glutamate transmembrane transporter activity"/>
    <property type="evidence" value="ECO:0007669"/>
    <property type="project" value="InterPro"/>
</dbReference>
<feature type="transmembrane region" description="Helical" evidence="1">
    <location>
        <begin position="291"/>
        <end position="312"/>
    </location>
</feature>
<keyword evidence="1" id="KW-0472">Membrane</keyword>
<dbReference type="GO" id="GO:1902604">
    <property type="term" value="P:p-aminobenzoyl-glutamate transmembrane transport"/>
    <property type="evidence" value="ECO:0007669"/>
    <property type="project" value="InterPro"/>
</dbReference>
<dbReference type="InterPro" id="IPR004697">
    <property type="entry name" value="AbgT"/>
</dbReference>
<feature type="transmembrane region" description="Helical" evidence="1">
    <location>
        <begin position="107"/>
        <end position="128"/>
    </location>
</feature>
<protein>
    <submittedName>
        <fullName evidence="2">AbgT family transporter</fullName>
    </submittedName>
</protein>
<comment type="caution">
    <text evidence="2">The sequence shown here is derived from an EMBL/GenBank/DDBJ whole genome shotgun (WGS) entry which is preliminary data.</text>
</comment>
<gene>
    <name evidence="2" type="ORF">D4A39_01620</name>
</gene>